<accession>A0A6G5A3S1</accession>
<reference evidence="1" key="1">
    <citation type="submission" date="2020-03" db="EMBL/GenBank/DDBJ databases">
        <title>A transcriptome and proteome of the tick Rhipicephalus microplus shaped by the genetic composition of its hosts and developmental stage.</title>
        <authorList>
            <person name="Garcia G.R."/>
            <person name="Ribeiro J.M.C."/>
            <person name="Maruyama S.R."/>
            <person name="Gardinasse L.G."/>
            <person name="Nelson K."/>
            <person name="Ferreira B.R."/>
            <person name="Andrade T.G."/>
            <person name="Santos I.K.F.M."/>
        </authorList>
    </citation>
    <scope>NUCLEOTIDE SEQUENCE</scope>
    <source>
        <strain evidence="1">NSGR</strain>
        <tissue evidence="1">Salivary glands</tissue>
    </source>
</reference>
<evidence type="ECO:0000313" key="1">
    <source>
        <dbReference type="EMBL" id="NIE44863.1"/>
    </source>
</evidence>
<dbReference type="EMBL" id="GIKN01002590">
    <property type="protein sequence ID" value="NIE44863.1"/>
    <property type="molecule type" value="Transcribed_RNA"/>
</dbReference>
<sequence length="85" mass="9475">MPYFHIGTFLFVHTSVWPYVQLLHFERVSCHAPDKCCHAGSGFENRAHLRKSVAITNTATTCTAGIAQDTHDHDVRTVPSTAVHE</sequence>
<protein>
    <submittedName>
        <fullName evidence="1">Putative secreted protein</fullName>
    </submittedName>
</protein>
<name>A0A6G5A3S1_RHIMP</name>
<organism evidence="1">
    <name type="scientific">Rhipicephalus microplus</name>
    <name type="common">Cattle tick</name>
    <name type="synonym">Boophilus microplus</name>
    <dbReference type="NCBI Taxonomy" id="6941"/>
    <lineage>
        <taxon>Eukaryota</taxon>
        <taxon>Metazoa</taxon>
        <taxon>Ecdysozoa</taxon>
        <taxon>Arthropoda</taxon>
        <taxon>Chelicerata</taxon>
        <taxon>Arachnida</taxon>
        <taxon>Acari</taxon>
        <taxon>Parasitiformes</taxon>
        <taxon>Ixodida</taxon>
        <taxon>Ixodoidea</taxon>
        <taxon>Ixodidae</taxon>
        <taxon>Rhipicephalinae</taxon>
        <taxon>Rhipicephalus</taxon>
        <taxon>Boophilus</taxon>
    </lineage>
</organism>
<proteinExistence type="predicted"/>
<dbReference type="AlphaFoldDB" id="A0A6G5A3S1"/>